<dbReference type="InterPro" id="IPR011527">
    <property type="entry name" value="ABC1_TM_dom"/>
</dbReference>
<dbReference type="EMBL" id="JALKHS010000006">
    <property type="protein sequence ID" value="MCK0530657.1"/>
    <property type="molecule type" value="Genomic_DNA"/>
</dbReference>
<feature type="transmembrane region" description="Helical" evidence="7">
    <location>
        <begin position="20"/>
        <end position="43"/>
    </location>
</feature>
<dbReference type="SUPFAM" id="SSF52540">
    <property type="entry name" value="P-loop containing nucleoside triphosphate hydrolases"/>
    <property type="match status" value="1"/>
</dbReference>
<gene>
    <name evidence="10" type="ORF">MU848_03550</name>
</gene>
<dbReference type="SMART" id="SM00382">
    <property type="entry name" value="AAA"/>
    <property type="match status" value="1"/>
</dbReference>
<keyword evidence="2 7" id="KW-0812">Transmembrane</keyword>
<evidence type="ECO:0000313" key="11">
    <source>
        <dbReference type="Proteomes" id="UP001203512"/>
    </source>
</evidence>
<dbReference type="InterPro" id="IPR039421">
    <property type="entry name" value="Type_1_exporter"/>
</dbReference>
<keyword evidence="4" id="KW-0067">ATP-binding</keyword>
<organism evidence="10 11">
    <name type="scientific">Sphingobium agri</name>
    <dbReference type="NCBI Taxonomy" id="2933566"/>
    <lineage>
        <taxon>Bacteria</taxon>
        <taxon>Pseudomonadati</taxon>
        <taxon>Pseudomonadota</taxon>
        <taxon>Alphaproteobacteria</taxon>
        <taxon>Sphingomonadales</taxon>
        <taxon>Sphingomonadaceae</taxon>
        <taxon>Sphingobium</taxon>
    </lineage>
</organism>
<dbReference type="Pfam" id="PF00664">
    <property type="entry name" value="ABC_membrane"/>
    <property type="match status" value="1"/>
</dbReference>
<feature type="domain" description="ABC transporter" evidence="8">
    <location>
        <begin position="332"/>
        <end position="568"/>
    </location>
</feature>
<feature type="domain" description="ABC transmembrane type-1" evidence="9">
    <location>
        <begin position="22"/>
        <end position="300"/>
    </location>
</feature>
<dbReference type="InterPro" id="IPR036640">
    <property type="entry name" value="ABC1_TM_sf"/>
</dbReference>
<evidence type="ECO:0000259" key="8">
    <source>
        <dbReference type="PROSITE" id="PS50893"/>
    </source>
</evidence>
<dbReference type="PROSITE" id="PS50929">
    <property type="entry name" value="ABC_TM1F"/>
    <property type="match status" value="1"/>
</dbReference>
<dbReference type="Pfam" id="PF00005">
    <property type="entry name" value="ABC_tran"/>
    <property type="match status" value="1"/>
</dbReference>
<dbReference type="InterPro" id="IPR017871">
    <property type="entry name" value="ABC_transporter-like_CS"/>
</dbReference>
<evidence type="ECO:0000256" key="6">
    <source>
        <dbReference type="ARBA" id="ARBA00023136"/>
    </source>
</evidence>
<dbReference type="RefSeq" id="WP_247230241.1">
    <property type="nucleotide sequence ID" value="NZ_JALKHS010000006.1"/>
</dbReference>
<evidence type="ECO:0000256" key="1">
    <source>
        <dbReference type="ARBA" id="ARBA00004651"/>
    </source>
</evidence>
<dbReference type="SUPFAM" id="SSF90123">
    <property type="entry name" value="ABC transporter transmembrane region"/>
    <property type="match status" value="1"/>
</dbReference>
<evidence type="ECO:0000259" key="9">
    <source>
        <dbReference type="PROSITE" id="PS50929"/>
    </source>
</evidence>
<reference evidence="10 11" key="1">
    <citation type="submission" date="2022-04" db="EMBL/GenBank/DDBJ databases">
        <authorList>
            <person name="Huq M.A."/>
        </authorList>
    </citation>
    <scope>NUCLEOTIDE SEQUENCE [LARGE SCALE GENOMIC DNA]</scope>
    <source>
        <strain evidence="10 11">MAH-33</strain>
    </source>
</reference>
<dbReference type="Gene3D" id="3.40.50.300">
    <property type="entry name" value="P-loop containing nucleotide triphosphate hydrolases"/>
    <property type="match status" value="1"/>
</dbReference>
<comment type="subcellular location">
    <subcellularLocation>
        <location evidence="1">Cell membrane</location>
        <topology evidence="1">Multi-pass membrane protein</topology>
    </subcellularLocation>
</comment>
<proteinExistence type="predicted"/>
<evidence type="ECO:0000256" key="2">
    <source>
        <dbReference type="ARBA" id="ARBA00022692"/>
    </source>
</evidence>
<dbReference type="Gene3D" id="1.20.1560.10">
    <property type="entry name" value="ABC transporter type 1, transmembrane domain"/>
    <property type="match status" value="1"/>
</dbReference>
<protein>
    <submittedName>
        <fullName evidence="10">Type I secretion system permease/ATPase</fullName>
    </submittedName>
</protein>
<dbReference type="PROSITE" id="PS50893">
    <property type="entry name" value="ABC_TRANSPORTER_2"/>
    <property type="match status" value="1"/>
</dbReference>
<dbReference type="Proteomes" id="UP001203512">
    <property type="component" value="Unassembled WGS sequence"/>
</dbReference>
<dbReference type="InterPro" id="IPR010128">
    <property type="entry name" value="ATPase_T1SS_PrtD-like"/>
</dbReference>
<feature type="transmembrane region" description="Helical" evidence="7">
    <location>
        <begin position="153"/>
        <end position="174"/>
    </location>
</feature>
<keyword evidence="5 7" id="KW-1133">Transmembrane helix</keyword>
<dbReference type="InterPro" id="IPR027417">
    <property type="entry name" value="P-loop_NTPase"/>
</dbReference>
<keyword evidence="3" id="KW-0547">Nucleotide-binding</keyword>
<feature type="transmembrane region" description="Helical" evidence="7">
    <location>
        <begin position="55"/>
        <end position="75"/>
    </location>
</feature>
<comment type="caution">
    <text evidence="10">The sequence shown here is derived from an EMBL/GenBank/DDBJ whole genome shotgun (WGS) entry which is preliminary data.</text>
</comment>
<accession>A0ABT0DU75</accession>
<feature type="transmembrane region" description="Helical" evidence="7">
    <location>
        <begin position="128"/>
        <end position="147"/>
    </location>
</feature>
<evidence type="ECO:0000256" key="5">
    <source>
        <dbReference type="ARBA" id="ARBA00022989"/>
    </source>
</evidence>
<dbReference type="InterPro" id="IPR003593">
    <property type="entry name" value="AAA+_ATPase"/>
</dbReference>
<name>A0ABT0DU75_9SPHN</name>
<dbReference type="NCBIfam" id="TIGR01842">
    <property type="entry name" value="type_I_sec_PrtD"/>
    <property type="match status" value="1"/>
</dbReference>
<dbReference type="PROSITE" id="PS00211">
    <property type="entry name" value="ABC_TRANSPORTER_1"/>
    <property type="match status" value="1"/>
</dbReference>
<evidence type="ECO:0000256" key="3">
    <source>
        <dbReference type="ARBA" id="ARBA00022741"/>
    </source>
</evidence>
<keyword evidence="6 7" id="KW-0472">Membrane</keyword>
<dbReference type="InterPro" id="IPR003439">
    <property type="entry name" value="ABC_transporter-like_ATP-bd"/>
</dbReference>
<evidence type="ECO:0000313" key="10">
    <source>
        <dbReference type="EMBL" id="MCK0530657.1"/>
    </source>
</evidence>
<sequence length="581" mass="61974">MSGGGRDGELWDAVRNYKKVFIIVLCVSAILNVLLLGGSLYMMMVYDSVLPSRSVPTLAGLAILVMIVYAFQGFFENMRAGMLADVANAVEQQLSGRVQSAISQMALAGQKLPGDGLGPMRDLENVRAFLSSGAVAMIDLPWILFFLGVLFALHMWLGVTTLIGAAVLFSLTLITNRVMKQPAEQLSQLSAYRNGAAETNLRHVELLTALGMRDRMQQRWAQLNSAYGAAQNKLTRSGAALGGLAKMLRLALQSLILTVGALLVLDDKASGGVIFASSILSARALAPVDQAIANWKGFISARVGWLTLTAMLKRVPAPQPVSLRLPRPDRKLEVEKLVVFPPGSRQLTVSGVSFQLNAGDACAVVGPSGAGKSSLGRALIGAWRPAKGTIRFDGASIGQWDAEHLGEWVGYLPQSVELLDGTIAENIARFDPAATSEAILAAAKAAAVHDLITRLPQGYETRVGVDGEALSGGQRQRIGLARALYGDPFFVLLDEPNSNLDSEGEAALAAAIASVRERGGILVVVSHRADILGRVSHILLMRNGRMETFGPAAEIMARLRQKPKLRQENVVAMQGASVGKP</sequence>
<dbReference type="PANTHER" id="PTHR24221">
    <property type="entry name" value="ATP-BINDING CASSETTE SUB-FAMILY B"/>
    <property type="match status" value="1"/>
</dbReference>
<evidence type="ECO:0000256" key="7">
    <source>
        <dbReference type="SAM" id="Phobius"/>
    </source>
</evidence>
<dbReference type="PANTHER" id="PTHR24221:SF248">
    <property type="entry name" value="ABC TRANSPORTER TRANSMEMBRANE REGION"/>
    <property type="match status" value="1"/>
</dbReference>
<keyword evidence="11" id="KW-1185">Reference proteome</keyword>
<evidence type="ECO:0000256" key="4">
    <source>
        <dbReference type="ARBA" id="ARBA00022840"/>
    </source>
</evidence>